<evidence type="ECO:0008006" key="4">
    <source>
        <dbReference type="Google" id="ProtNLM"/>
    </source>
</evidence>
<organism evidence="2 3">
    <name type="scientific">Gemmatimonas phototrophica</name>
    <dbReference type="NCBI Taxonomy" id="1379270"/>
    <lineage>
        <taxon>Bacteria</taxon>
        <taxon>Pseudomonadati</taxon>
        <taxon>Gemmatimonadota</taxon>
        <taxon>Gemmatimonadia</taxon>
        <taxon>Gemmatimonadales</taxon>
        <taxon>Gemmatimonadaceae</taxon>
        <taxon>Gemmatimonas</taxon>
    </lineage>
</organism>
<gene>
    <name evidence="2" type="ORF">GEMMAAP_01750</name>
</gene>
<dbReference type="eggNOG" id="ENOG50330TX">
    <property type="taxonomic scope" value="Bacteria"/>
</dbReference>
<feature type="region of interest" description="Disordered" evidence="1">
    <location>
        <begin position="148"/>
        <end position="188"/>
    </location>
</feature>
<feature type="compositionally biased region" description="Pro residues" evidence="1">
    <location>
        <begin position="163"/>
        <end position="172"/>
    </location>
</feature>
<sequence>MPESRQLLQHFLAAIAYRTQKALRDAPVDFADFRAGTHVRTPHELVWHMTGVIGYARTMLHGGDFAPPRLESLAAEVARFHETLAALRDDFGDPALAARISDAQFLHGPLADTMTHAGQLALLRRLAGAPVPSENFIFAEIMAANVGEEQPAPAAPDAWWRPDQPPLPPAPDPLQAQRAGERGREADG</sequence>
<dbReference type="KEGG" id="gph:GEMMAAP_01750"/>
<feature type="compositionally biased region" description="Basic and acidic residues" evidence="1">
    <location>
        <begin position="179"/>
        <end position="188"/>
    </location>
</feature>
<dbReference type="SUPFAM" id="SSF109854">
    <property type="entry name" value="DinB/YfiT-like putative metalloenzymes"/>
    <property type="match status" value="1"/>
</dbReference>
<reference evidence="2 3" key="2">
    <citation type="journal article" date="2016" name="Environ. Microbiol. Rep.">
        <title>Metagenomic evidence for the presence of phototrophic Gemmatimonadetes bacteria in diverse environments.</title>
        <authorList>
            <person name="Zeng Y."/>
            <person name="Baumbach J."/>
            <person name="Barbosa E.G."/>
            <person name="Azevedo V."/>
            <person name="Zhang C."/>
            <person name="Koblizek M."/>
        </authorList>
    </citation>
    <scope>NUCLEOTIDE SEQUENCE [LARGE SCALE GENOMIC DNA]</scope>
    <source>
        <strain evidence="2 3">AP64</strain>
    </source>
</reference>
<evidence type="ECO:0000313" key="2">
    <source>
        <dbReference type="EMBL" id="AMW03912.1"/>
    </source>
</evidence>
<evidence type="ECO:0000313" key="3">
    <source>
        <dbReference type="Proteomes" id="UP000076404"/>
    </source>
</evidence>
<dbReference type="Gene3D" id="1.20.120.450">
    <property type="entry name" value="dinb family like domain"/>
    <property type="match status" value="1"/>
</dbReference>
<feature type="compositionally biased region" description="Low complexity" evidence="1">
    <location>
        <begin position="150"/>
        <end position="162"/>
    </location>
</feature>
<accession>A0A143BHC7</accession>
<dbReference type="EMBL" id="CP011454">
    <property type="protein sequence ID" value="AMW03912.1"/>
    <property type="molecule type" value="Genomic_DNA"/>
</dbReference>
<dbReference type="RefSeq" id="WP_026849189.1">
    <property type="nucleotide sequence ID" value="NZ_CP011454.1"/>
</dbReference>
<dbReference type="STRING" id="1379270.GEMMAAP_01750"/>
<dbReference type="Proteomes" id="UP000076404">
    <property type="component" value="Chromosome"/>
</dbReference>
<dbReference type="AlphaFoldDB" id="A0A143BHC7"/>
<protein>
    <recommendedName>
        <fullName evidence="4">DinB-like domain-containing protein</fullName>
    </recommendedName>
</protein>
<keyword evidence="3" id="KW-1185">Reference proteome</keyword>
<name>A0A143BHC7_9BACT</name>
<dbReference type="OrthoDB" id="2678921at2"/>
<evidence type="ECO:0000256" key="1">
    <source>
        <dbReference type="SAM" id="MobiDB-lite"/>
    </source>
</evidence>
<proteinExistence type="predicted"/>
<reference evidence="2 3" key="1">
    <citation type="journal article" date="2014" name="Proc. Natl. Acad. Sci. U.S.A.">
        <title>Functional type 2 photosynthetic reaction centers found in the rare bacterial phylum Gemmatimonadetes.</title>
        <authorList>
            <person name="Zeng Y."/>
            <person name="Feng F."/>
            <person name="Medova H."/>
            <person name="Dean J."/>
            <person name="Koblizek M."/>
        </authorList>
    </citation>
    <scope>NUCLEOTIDE SEQUENCE [LARGE SCALE GENOMIC DNA]</scope>
    <source>
        <strain evidence="2 3">AP64</strain>
    </source>
</reference>
<dbReference type="InterPro" id="IPR034660">
    <property type="entry name" value="DinB/YfiT-like"/>
</dbReference>